<feature type="region of interest" description="Disordered" evidence="5">
    <location>
        <begin position="595"/>
        <end position="618"/>
    </location>
</feature>
<feature type="compositionally biased region" description="Pro residues" evidence="5">
    <location>
        <begin position="134"/>
        <end position="152"/>
    </location>
</feature>
<feature type="compositionally biased region" description="Low complexity" evidence="5">
    <location>
        <begin position="166"/>
        <end position="177"/>
    </location>
</feature>
<feature type="region of interest" description="Disordered" evidence="5">
    <location>
        <begin position="1"/>
        <end position="184"/>
    </location>
</feature>
<dbReference type="PANTHER" id="PTHR45339:SF1">
    <property type="entry name" value="HYBRID SIGNAL TRANSDUCTION HISTIDINE KINASE J"/>
    <property type="match status" value="1"/>
</dbReference>
<feature type="compositionally biased region" description="Low complexity" evidence="5">
    <location>
        <begin position="474"/>
        <end position="484"/>
    </location>
</feature>
<organism evidence="7 8">
    <name type="scientific">Polyplosphaeria fusca</name>
    <dbReference type="NCBI Taxonomy" id="682080"/>
    <lineage>
        <taxon>Eukaryota</taxon>
        <taxon>Fungi</taxon>
        <taxon>Dikarya</taxon>
        <taxon>Ascomycota</taxon>
        <taxon>Pezizomycotina</taxon>
        <taxon>Dothideomycetes</taxon>
        <taxon>Pleosporomycetidae</taxon>
        <taxon>Pleosporales</taxon>
        <taxon>Tetraplosphaeriaceae</taxon>
        <taxon>Polyplosphaeria</taxon>
    </lineage>
</organism>
<feature type="compositionally biased region" description="Basic residues" evidence="5">
    <location>
        <begin position="404"/>
        <end position="415"/>
    </location>
</feature>
<keyword evidence="8" id="KW-1185">Reference proteome</keyword>
<feature type="compositionally biased region" description="Polar residues" evidence="5">
    <location>
        <begin position="767"/>
        <end position="777"/>
    </location>
</feature>
<dbReference type="Pfam" id="PF00072">
    <property type="entry name" value="Response_reg"/>
    <property type="match status" value="1"/>
</dbReference>
<dbReference type="Gene3D" id="3.40.50.2300">
    <property type="match status" value="1"/>
</dbReference>
<evidence type="ECO:0000313" key="8">
    <source>
        <dbReference type="Proteomes" id="UP000799444"/>
    </source>
</evidence>
<comment type="similarity">
    <text evidence="3">Belongs to the SSK1 family.</text>
</comment>
<dbReference type="AlphaFoldDB" id="A0A9P4V0T0"/>
<name>A0A9P4V0T0_9PLEO</name>
<dbReference type="SMART" id="SM00448">
    <property type="entry name" value="REC"/>
    <property type="match status" value="1"/>
</dbReference>
<feature type="compositionally biased region" description="Basic and acidic residues" evidence="5">
    <location>
        <begin position="602"/>
        <end position="611"/>
    </location>
</feature>
<accession>A0A9P4V0T0</accession>
<dbReference type="PANTHER" id="PTHR45339">
    <property type="entry name" value="HYBRID SIGNAL TRANSDUCTION HISTIDINE KINASE J"/>
    <property type="match status" value="1"/>
</dbReference>
<feature type="compositionally biased region" description="Low complexity" evidence="5">
    <location>
        <begin position="18"/>
        <end position="35"/>
    </location>
</feature>
<feature type="compositionally biased region" description="Basic and acidic residues" evidence="5">
    <location>
        <begin position="36"/>
        <end position="46"/>
    </location>
</feature>
<dbReference type="PROSITE" id="PS50110">
    <property type="entry name" value="RESPONSE_REGULATORY"/>
    <property type="match status" value="1"/>
</dbReference>
<evidence type="ECO:0000256" key="4">
    <source>
        <dbReference type="PROSITE-ProRule" id="PRU00169"/>
    </source>
</evidence>
<dbReference type="InterPro" id="IPR001789">
    <property type="entry name" value="Sig_transdc_resp-reg_receiver"/>
</dbReference>
<evidence type="ECO:0000313" key="7">
    <source>
        <dbReference type="EMBL" id="KAF2733814.1"/>
    </source>
</evidence>
<evidence type="ECO:0000256" key="3">
    <source>
        <dbReference type="ARBA" id="ARBA00093463"/>
    </source>
</evidence>
<protein>
    <recommendedName>
        <fullName evidence="6">Response regulatory domain-containing protein</fullName>
    </recommendedName>
</protein>
<dbReference type="SUPFAM" id="SSF52172">
    <property type="entry name" value="CheY-like"/>
    <property type="match status" value="1"/>
</dbReference>
<reference evidence="7" key="1">
    <citation type="journal article" date="2020" name="Stud. Mycol.">
        <title>101 Dothideomycetes genomes: a test case for predicting lifestyles and emergence of pathogens.</title>
        <authorList>
            <person name="Haridas S."/>
            <person name="Albert R."/>
            <person name="Binder M."/>
            <person name="Bloem J."/>
            <person name="Labutti K."/>
            <person name="Salamov A."/>
            <person name="Andreopoulos B."/>
            <person name="Baker S."/>
            <person name="Barry K."/>
            <person name="Bills G."/>
            <person name="Bluhm B."/>
            <person name="Cannon C."/>
            <person name="Castanera R."/>
            <person name="Culley D."/>
            <person name="Daum C."/>
            <person name="Ezra D."/>
            <person name="Gonzalez J."/>
            <person name="Henrissat B."/>
            <person name="Kuo A."/>
            <person name="Liang C."/>
            <person name="Lipzen A."/>
            <person name="Lutzoni F."/>
            <person name="Magnuson J."/>
            <person name="Mondo S."/>
            <person name="Nolan M."/>
            <person name="Ohm R."/>
            <person name="Pangilinan J."/>
            <person name="Park H.-J."/>
            <person name="Ramirez L."/>
            <person name="Alfaro M."/>
            <person name="Sun H."/>
            <person name="Tritt A."/>
            <person name="Yoshinaga Y."/>
            <person name="Zwiers L.-H."/>
            <person name="Turgeon B."/>
            <person name="Goodwin S."/>
            <person name="Spatafora J."/>
            <person name="Crous P."/>
            <person name="Grigoriev I."/>
        </authorList>
    </citation>
    <scope>NUCLEOTIDE SEQUENCE</scope>
    <source>
        <strain evidence="7">CBS 125425</strain>
    </source>
</reference>
<feature type="modified residue" description="4-aspartylphosphate" evidence="4">
    <location>
        <position position="563"/>
    </location>
</feature>
<dbReference type="InterPro" id="IPR011006">
    <property type="entry name" value="CheY-like_superfamily"/>
</dbReference>
<sequence>MGDLKTRLNNARTKLLRRGSATSTSARSIASSAGSERQRKGPDSSLRKSISLSKLPEVSSTDVHDDDDDDDDEPSDQRLVQSEVLPPRDSGPSRAGATDSQAEESLTSSDQRSRNNTTADKPAIYPAVTLEEPTPIPVPVHPPELPQQPVPAGPDALDDDQPSDLPPSSLSSKSTPPGVIRRQSLVTSSNARVIKTLLEPEPAAAAVASGPPTSDYFAGAAAFSANMLHRKIWVKRPNASATQVQIREDDLVDDVRDMILRKYANSLGRNFDSPDMTLRICPRDSTASKASDRLLGPEEDICRTLDAYYPGGQSINEALVIEVPQRRTPKPSPRVPVYYPHHDDSRPYENASEYFPPMPVVNPSPAALAAITHEARASLPHAPHSIAVLSTGHLPPLPSPGSSRRAHHNRPKYPRHNTASPTTLTGVPSSAAVVRPTQRPRHDSSASDAKHSASSTAPIPTPPAPTDSVVRQTSSPPVSRVASPRPDKKRKKPKAIEALSLPAGLLDGSVPPINVLIVEDNIINLRVLGAFMQRLKVRWQRAMNGKEAVTKWKSGGFHLVLMDIQLPIMNGLEATKEIRRLERVNGIGVFSSGSNEAPNNRLGEDGKLDKDMTEEDQLSDPSLFKSPVIIVALTASSLQSDRHEALAAGCNDFLTKPVNFVWLERKVKEWGCMQALIDFDGWRKWKDFAAQSDTNDGTSKLSTSYSSIAPKSRGAGASPTTANGKTSLSVTNGVPSSSGKAKEEEKKNKRRSLGVMPPPLPEEESAGTPTGPTAPES</sequence>
<feature type="region of interest" description="Disordered" evidence="5">
    <location>
        <begin position="692"/>
        <end position="777"/>
    </location>
</feature>
<dbReference type="EMBL" id="ML996156">
    <property type="protein sequence ID" value="KAF2733814.1"/>
    <property type="molecule type" value="Genomic_DNA"/>
</dbReference>
<evidence type="ECO:0000256" key="2">
    <source>
        <dbReference type="ARBA" id="ARBA00023012"/>
    </source>
</evidence>
<keyword evidence="1 4" id="KW-0597">Phosphoprotein</keyword>
<evidence type="ECO:0000256" key="1">
    <source>
        <dbReference type="ARBA" id="ARBA00022553"/>
    </source>
</evidence>
<feature type="compositionally biased region" description="Polar residues" evidence="5">
    <location>
        <begin position="417"/>
        <end position="428"/>
    </location>
</feature>
<feature type="compositionally biased region" description="Basic and acidic residues" evidence="5">
    <location>
        <begin position="440"/>
        <end position="451"/>
    </location>
</feature>
<evidence type="ECO:0000259" key="6">
    <source>
        <dbReference type="PROSITE" id="PS50110"/>
    </source>
</evidence>
<feature type="compositionally biased region" description="Polar residues" evidence="5">
    <location>
        <begin position="692"/>
        <end position="709"/>
    </location>
</feature>
<keyword evidence="2" id="KW-0902">Two-component regulatory system</keyword>
<feature type="domain" description="Response regulatory" evidence="6">
    <location>
        <begin position="514"/>
        <end position="671"/>
    </location>
</feature>
<feature type="compositionally biased region" description="Polar residues" evidence="5">
    <location>
        <begin position="98"/>
        <end position="119"/>
    </location>
</feature>
<dbReference type="GO" id="GO:0000156">
    <property type="term" value="F:phosphorelay response regulator activity"/>
    <property type="evidence" value="ECO:0007669"/>
    <property type="project" value="UniProtKB-ARBA"/>
</dbReference>
<comment type="caution">
    <text evidence="7">The sequence shown here is derived from an EMBL/GenBank/DDBJ whole genome shotgun (WGS) entry which is preliminary data.</text>
</comment>
<dbReference type="CDD" id="cd17546">
    <property type="entry name" value="REC_hyHK_CKI1_RcsC-like"/>
    <property type="match status" value="1"/>
</dbReference>
<dbReference type="FunFam" id="3.40.50.2300:FF:000146">
    <property type="entry name" value="Putative two-component response regulator SSK1p"/>
    <property type="match status" value="1"/>
</dbReference>
<evidence type="ECO:0000256" key="5">
    <source>
        <dbReference type="SAM" id="MobiDB-lite"/>
    </source>
</evidence>
<proteinExistence type="inferred from homology"/>
<gene>
    <name evidence="7" type="ORF">EJ04DRAFT_512964</name>
</gene>
<feature type="region of interest" description="Disordered" evidence="5">
    <location>
        <begin position="389"/>
        <end position="494"/>
    </location>
</feature>
<dbReference type="Proteomes" id="UP000799444">
    <property type="component" value="Unassembled WGS sequence"/>
</dbReference>
<feature type="compositionally biased region" description="Polar residues" evidence="5">
    <location>
        <begin position="718"/>
        <end position="739"/>
    </location>
</feature>
<dbReference type="OrthoDB" id="21225at2759"/>
<feature type="compositionally biased region" description="Acidic residues" evidence="5">
    <location>
        <begin position="64"/>
        <end position="74"/>
    </location>
</feature>